<organism evidence="1 2">
    <name type="scientific">Acrocarpospora macrocephala</name>
    <dbReference type="NCBI Taxonomy" id="150177"/>
    <lineage>
        <taxon>Bacteria</taxon>
        <taxon>Bacillati</taxon>
        <taxon>Actinomycetota</taxon>
        <taxon>Actinomycetes</taxon>
        <taxon>Streptosporangiales</taxon>
        <taxon>Streptosporangiaceae</taxon>
        <taxon>Acrocarpospora</taxon>
    </lineage>
</organism>
<reference evidence="1 2" key="1">
    <citation type="submission" date="2019-10" db="EMBL/GenBank/DDBJ databases">
        <title>Whole genome shotgun sequence of Acrocarpospora macrocephala NBRC 16266.</title>
        <authorList>
            <person name="Ichikawa N."/>
            <person name="Kimura A."/>
            <person name="Kitahashi Y."/>
            <person name="Komaki H."/>
            <person name="Oguchi A."/>
        </authorList>
    </citation>
    <scope>NUCLEOTIDE SEQUENCE [LARGE SCALE GENOMIC DNA]</scope>
    <source>
        <strain evidence="1 2">NBRC 16266</strain>
    </source>
</reference>
<name>A0A5M3X8R1_9ACTN</name>
<evidence type="ECO:0000313" key="2">
    <source>
        <dbReference type="Proteomes" id="UP000331127"/>
    </source>
</evidence>
<dbReference type="AlphaFoldDB" id="A0A5M3X8R1"/>
<protein>
    <submittedName>
        <fullName evidence="1">Uncharacterized protein</fullName>
    </submittedName>
</protein>
<evidence type="ECO:0000313" key="1">
    <source>
        <dbReference type="EMBL" id="GES17046.1"/>
    </source>
</evidence>
<keyword evidence="2" id="KW-1185">Reference proteome</keyword>
<accession>A0A5M3X8R1</accession>
<proteinExistence type="predicted"/>
<dbReference type="EMBL" id="BLAE01000136">
    <property type="protein sequence ID" value="GES17046.1"/>
    <property type="molecule type" value="Genomic_DNA"/>
</dbReference>
<gene>
    <name evidence="1" type="ORF">Amac_106440</name>
</gene>
<comment type="caution">
    <text evidence="1">The sequence shown here is derived from an EMBL/GenBank/DDBJ whole genome shotgun (WGS) entry which is preliminary data.</text>
</comment>
<sequence length="64" mass="6946">MTCDISRKNLRVQPQVGSKGAKLSRRDLVERGMGGLLSAHPVVFSVVKAGRVLTPREKRADDGT</sequence>
<dbReference type="Proteomes" id="UP000331127">
    <property type="component" value="Unassembled WGS sequence"/>
</dbReference>